<dbReference type="KEGG" id="acis:CBP35_20200"/>
<feature type="domain" description="DUF7830" evidence="3">
    <location>
        <begin position="31"/>
        <end position="100"/>
    </location>
</feature>
<reference evidence="4" key="1">
    <citation type="submission" date="2017-05" db="EMBL/GenBank/DDBJ databases">
        <title>Polyphasic characterization of four soil-derived phenanthrene-degrading Acidovorax strains and proposal of Acidovorax phenanthrenivorans sp. nov.</title>
        <authorList>
            <person name="Singleton D."/>
            <person name="Lee J."/>
            <person name="Dickey A.N."/>
            <person name="Stroud A."/>
            <person name="Scholl E.H."/>
            <person name="Wright F.A."/>
            <person name="Aitken M.D."/>
        </authorList>
    </citation>
    <scope>NUCLEOTIDE SEQUENCE</scope>
    <source>
        <strain evidence="4">P4</strain>
        <plasmid evidence="4">pACP4.1</plasmid>
    </source>
</reference>
<evidence type="ECO:0000259" key="1">
    <source>
        <dbReference type="Pfam" id="PF19500"/>
    </source>
</evidence>
<accession>A0A240UIW9</accession>
<feature type="domain" description="DUF6035" evidence="1">
    <location>
        <begin position="113"/>
        <end position="283"/>
    </location>
</feature>
<dbReference type="Pfam" id="PF19500">
    <property type="entry name" value="DUF6035"/>
    <property type="match status" value="1"/>
</dbReference>
<dbReference type="InterPro" id="IPR057151">
    <property type="entry name" value="DUF7829"/>
</dbReference>
<dbReference type="OrthoDB" id="1302950at2"/>
<dbReference type="Proteomes" id="UP000194440">
    <property type="component" value="Plasmid pACP4.1"/>
</dbReference>
<evidence type="ECO:0000259" key="3">
    <source>
        <dbReference type="Pfam" id="PF25169"/>
    </source>
</evidence>
<name>A0A240TYZ2_9BURK</name>
<dbReference type="Pfam" id="PF25169">
    <property type="entry name" value="DUF7830"/>
    <property type="match status" value="1"/>
</dbReference>
<evidence type="ECO:0000259" key="2">
    <source>
        <dbReference type="Pfam" id="PF25167"/>
    </source>
</evidence>
<dbReference type="EMBL" id="CP021367">
    <property type="protein sequence ID" value="ART61066.1"/>
    <property type="molecule type" value="Genomic_DNA"/>
</dbReference>
<dbReference type="InterPro" id="IPR046099">
    <property type="entry name" value="DUF6035"/>
</dbReference>
<dbReference type="KEGG" id="acip:CBP36_18985"/>
<evidence type="ECO:0000313" key="5">
    <source>
        <dbReference type="Proteomes" id="UP000194440"/>
    </source>
</evidence>
<dbReference type="RefSeq" id="WP_086914293.1">
    <property type="nucleotide sequence ID" value="NZ_CP021360.1"/>
</dbReference>
<dbReference type="Pfam" id="PF25167">
    <property type="entry name" value="DUF7829"/>
    <property type="match status" value="1"/>
</dbReference>
<organism evidence="4 5">
    <name type="scientific">Acidovorax carolinensis</name>
    <dbReference type="NCBI Taxonomy" id="553814"/>
    <lineage>
        <taxon>Bacteria</taxon>
        <taxon>Pseudomonadati</taxon>
        <taxon>Pseudomonadota</taxon>
        <taxon>Betaproteobacteria</taxon>
        <taxon>Burkholderiales</taxon>
        <taxon>Comamonadaceae</taxon>
        <taxon>Acidovorax</taxon>
    </lineage>
</organism>
<gene>
    <name evidence="4" type="ORF">CBP36_18985</name>
</gene>
<sequence>MKQLRSLPPEARLAVSDPEIPTVLESSTLKELAAAEVIGADVDRLMRLRMAVATSNQEDRAMYLCPECFVPLSIVCRKDCRSFWFKHTLEDGRCSAVTRGELTREEINARKYNGAKESVLHRQMKQWLVESLHASGMFTEIAQERRWNGPVSGAWRRPDVSAKLGSVVVAFEVQLSTTFLGVIAERRSFYLREGGLLFWVFANFNEDGRRLTMDDVFYNNNQNAFIVSKATCEESRATGRFVLDCAWVEPGYWNAAPQFRRERVAFDELTLDLEKQQAYFFNYAGSVAQRDADETKERASWPSRFENWWLDVANRQSSLADQEDELRGFPSCAPRDWNDWGMLSLTPLRFYGSELRLPIAMLDCFYSAKHGRPIGIKRKHLIEIAHYLAESYPRYLLWFRKALQVYERGDLLVKQDKSGSWLKRVKAYKKDMRMNPERYGSDQRHQMLFEFLFPELKPLPEWPSDVLPQC</sequence>
<geneLocation type="plasmid" evidence="4 5">
    <name>pACP4.1</name>
</geneLocation>
<dbReference type="InterPro" id="IPR057152">
    <property type="entry name" value="DUF7830"/>
</dbReference>
<dbReference type="KEGG" id="acid:CBP33_18915"/>
<accession>A0A240TYZ2</accession>
<keyword evidence="4" id="KW-0614">Plasmid</keyword>
<dbReference type="AlphaFoldDB" id="A0A240TYZ2"/>
<evidence type="ECO:0000313" key="4">
    <source>
        <dbReference type="EMBL" id="ART61066.1"/>
    </source>
</evidence>
<proteinExistence type="predicted"/>
<feature type="domain" description="DUF7829" evidence="2">
    <location>
        <begin position="366"/>
        <end position="455"/>
    </location>
</feature>
<keyword evidence="5" id="KW-1185">Reference proteome</keyword>
<protein>
    <submittedName>
        <fullName evidence="4">Uncharacterized protein</fullName>
    </submittedName>
</protein>